<gene>
    <name evidence="2" type="ORF">DUNSADRAFT_4316</name>
</gene>
<dbReference type="Gene3D" id="1.10.10.60">
    <property type="entry name" value="Homeodomain-like"/>
    <property type="match status" value="1"/>
</dbReference>
<dbReference type="Proteomes" id="UP000815325">
    <property type="component" value="Unassembled WGS sequence"/>
</dbReference>
<accession>A0ABQ7H7M5</accession>
<reference evidence="2" key="1">
    <citation type="submission" date="2017-08" db="EMBL/GenBank/DDBJ databases">
        <authorList>
            <person name="Polle J.E."/>
            <person name="Barry K."/>
            <person name="Cushman J."/>
            <person name="Schmutz J."/>
            <person name="Tran D."/>
            <person name="Hathwaick L.T."/>
            <person name="Yim W.C."/>
            <person name="Jenkins J."/>
            <person name="Mckie-Krisberg Z.M."/>
            <person name="Prochnik S."/>
            <person name="Lindquist E."/>
            <person name="Dockter R.B."/>
            <person name="Adam C."/>
            <person name="Molina H."/>
            <person name="Bunkerborg J."/>
            <person name="Jin E."/>
            <person name="Buchheim M."/>
            <person name="Magnuson J."/>
        </authorList>
    </citation>
    <scope>NUCLEOTIDE SEQUENCE</scope>
    <source>
        <strain evidence="2">CCAP 19/18</strain>
    </source>
</reference>
<keyword evidence="3" id="KW-1185">Reference proteome</keyword>
<proteinExistence type="predicted"/>
<evidence type="ECO:0000313" key="2">
    <source>
        <dbReference type="EMBL" id="KAF5842857.1"/>
    </source>
</evidence>
<evidence type="ECO:0000256" key="1">
    <source>
        <dbReference type="SAM" id="MobiDB-lite"/>
    </source>
</evidence>
<evidence type="ECO:0000313" key="3">
    <source>
        <dbReference type="Proteomes" id="UP000815325"/>
    </source>
</evidence>
<dbReference type="InterPro" id="IPR009057">
    <property type="entry name" value="Homeodomain-like_sf"/>
</dbReference>
<feature type="compositionally biased region" description="Basic and acidic residues" evidence="1">
    <location>
        <begin position="68"/>
        <end position="77"/>
    </location>
</feature>
<feature type="compositionally biased region" description="Polar residues" evidence="1">
    <location>
        <begin position="21"/>
        <end position="30"/>
    </location>
</feature>
<feature type="region of interest" description="Disordered" evidence="1">
    <location>
        <begin position="1"/>
        <end position="77"/>
    </location>
</feature>
<comment type="caution">
    <text evidence="2">The sequence shown here is derived from an EMBL/GenBank/DDBJ whole genome shotgun (WGS) entry which is preliminary data.</text>
</comment>
<name>A0ABQ7H7M5_DUNSA</name>
<evidence type="ECO:0008006" key="4">
    <source>
        <dbReference type="Google" id="ProtNLM"/>
    </source>
</evidence>
<protein>
    <recommendedName>
        <fullName evidence="4">Myb-like domain-containing protein</fullName>
    </recommendedName>
</protein>
<dbReference type="EMBL" id="MU069453">
    <property type="protein sequence ID" value="KAF5842857.1"/>
    <property type="molecule type" value="Genomic_DNA"/>
</dbReference>
<organism evidence="2 3">
    <name type="scientific">Dunaliella salina</name>
    <name type="common">Green alga</name>
    <name type="synonym">Protococcus salinus</name>
    <dbReference type="NCBI Taxonomy" id="3046"/>
    <lineage>
        <taxon>Eukaryota</taxon>
        <taxon>Viridiplantae</taxon>
        <taxon>Chlorophyta</taxon>
        <taxon>core chlorophytes</taxon>
        <taxon>Chlorophyceae</taxon>
        <taxon>CS clade</taxon>
        <taxon>Chlamydomonadales</taxon>
        <taxon>Dunaliellaceae</taxon>
        <taxon>Dunaliella</taxon>
    </lineage>
</organism>
<feature type="compositionally biased region" description="Basic and acidic residues" evidence="1">
    <location>
        <begin position="38"/>
        <end position="53"/>
    </location>
</feature>
<dbReference type="SUPFAM" id="SSF46689">
    <property type="entry name" value="Homeodomain-like"/>
    <property type="match status" value="1"/>
</dbReference>
<sequence length="164" mass="19225">MYTTRQWGDSPDPEPRLAQGGRNSRGTNAEDQADEVEFTDRGIQDDQLADARQRALQSLPQPPSRRSRAGEAKERKMNNRWSRAEVVMLVKLMCRFKKRWAAILEEDKNLHYGARLLKDRDQFSVKDKFRNLERYGYLTPEFLDWVYNKDTVGDFRGQALKARD</sequence>